<dbReference type="STRING" id="354630.SAMN05421821_10654"/>
<dbReference type="AlphaFoldDB" id="A0A1N6ZLH3"/>
<dbReference type="NCBIfam" id="TIGR02985">
    <property type="entry name" value="Sig70_bacteroi1"/>
    <property type="match status" value="1"/>
</dbReference>
<comment type="caution">
    <text evidence="8">The sequence shown here is derived from an EMBL/GenBank/DDBJ whole genome shotgun (WGS) entry which is preliminary data.</text>
</comment>
<dbReference type="SUPFAM" id="SSF88946">
    <property type="entry name" value="Sigma2 domain of RNA polymerase sigma factors"/>
    <property type="match status" value="1"/>
</dbReference>
<dbReference type="OrthoDB" id="665981at2"/>
<feature type="domain" description="RNA polymerase sigma factor 70 region 4 type 2" evidence="6">
    <location>
        <begin position="124"/>
        <end position="175"/>
    </location>
</feature>
<evidence type="ECO:0000313" key="9">
    <source>
        <dbReference type="Proteomes" id="UP000541583"/>
    </source>
</evidence>
<dbReference type="Proteomes" id="UP000548326">
    <property type="component" value="Unassembled WGS sequence"/>
</dbReference>
<evidence type="ECO:0000256" key="2">
    <source>
        <dbReference type="ARBA" id="ARBA00023015"/>
    </source>
</evidence>
<dbReference type="PANTHER" id="PTHR43133:SF46">
    <property type="entry name" value="RNA POLYMERASE SIGMA-70 FACTOR ECF SUBFAMILY"/>
    <property type="match status" value="1"/>
</dbReference>
<dbReference type="Pfam" id="PF08281">
    <property type="entry name" value="Sigma70_r4_2"/>
    <property type="match status" value="1"/>
</dbReference>
<keyword evidence="9" id="KW-1185">Reference proteome</keyword>
<dbReference type="Gene3D" id="1.10.10.10">
    <property type="entry name" value="Winged helix-like DNA-binding domain superfamily/Winged helix DNA-binding domain"/>
    <property type="match status" value="1"/>
</dbReference>
<dbReference type="InterPro" id="IPR007627">
    <property type="entry name" value="RNA_pol_sigma70_r2"/>
</dbReference>
<dbReference type="PANTHER" id="PTHR43133">
    <property type="entry name" value="RNA POLYMERASE ECF-TYPE SIGMA FACTO"/>
    <property type="match status" value="1"/>
</dbReference>
<evidence type="ECO:0000259" key="5">
    <source>
        <dbReference type="Pfam" id="PF04542"/>
    </source>
</evidence>
<dbReference type="GO" id="GO:0006352">
    <property type="term" value="P:DNA-templated transcription initiation"/>
    <property type="evidence" value="ECO:0007669"/>
    <property type="project" value="InterPro"/>
</dbReference>
<proteinExistence type="inferred from homology"/>
<keyword evidence="4" id="KW-0804">Transcription</keyword>
<dbReference type="Gene3D" id="1.10.1740.10">
    <property type="match status" value="1"/>
</dbReference>
<dbReference type="SUPFAM" id="SSF88659">
    <property type="entry name" value="Sigma3 and sigma4 domains of RNA polymerase sigma factors"/>
    <property type="match status" value="1"/>
</dbReference>
<dbReference type="InterPro" id="IPR014327">
    <property type="entry name" value="RNA_pol_sigma70_bacteroid"/>
</dbReference>
<dbReference type="GO" id="GO:0016987">
    <property type="term" value="F:sigma factor activity"/>
    <property type="evidence" value="ECO:0007669"/>
    <property type="project" value="UniProtKB-KW"/>
</dbReference>
<evidence type="ECO:0000256" key="4">
    <source>
        <dbReference type="ARBA" id="ARBA00023163"/>
    </source>
</evidence>
<sequence length="193" mass="22717">MYNPPINDPELWLAIRNDDEQAFAALFDRYWLRLYKTALRYLKDREASEEAVHDVFLNIWSRRHGLEIGSFPNFLLTAIRYQVYNRMRAVKSPVVLTISDAEISELLDHNDGESRIKDQELLYELGRYLEQLPKRCQEIFQMSRIDNLSNQEIAGRLGISKRTVENQITMALKHLRGCFKHASAIISLWYILK</sequence>
<evidence type="ECO:0000259" key="6">
    <source>
        <dbReference type="Pfam" id="PF08281"/>
    </source>
</evidence>
<dbReference type="Proteomes" id="UP000541583">
    <property type="component" value="Unassembled WGS sequence"/>
</dbReference>
<dbReference type="EMBL" id="JACHCB010000007">
    <property type="protein sequence ID" value="MBB6110246.1"/>
    <property type="molecule type" value="Genomic_DNA"/>
</dbReference>
<dbReference type="InterPro" id="IPR013249">
    <property type="entry name" value="RNA_pol_sigma70_r4_t2"/>
</dbReference>
<name>A0A1N6ZLH3_9SPHI</name>
<dbReference type="InterPro" id="IPR039425">
    <property type="entry name" value="RNA_pol_sigma-70-like"/>
</dbReference>
<dbReference type="GO" id="GO:0003677">
    <property type="term" value="F:DNA binding"/>
    <property type="evidence" value="ECO:0007669"/>
    <property type="project" value="InterPro"/>
</dbReference>
<accession>A0A1N6ZLH3</accession>
<feature type="domain" description="RNA polymerase sigma-70 region 2" evidence="5">
    <location>
        <begin position="26"/>
        <end position="89"/>
    </location>
</feature>
<keyword evidence="3" id="KW-0731">Sigma factor</keyword>
<dbReference type="NCBIfam" id="TIGR02937">
    <property type="entry name" value="sigma70-ECF"/>
    <property type="match status" value="1"/>
</dbReference>
<organism evidence="8 10">
    <name type="scientific">Mucilaginibacter lappiensis</name>
    <dbReference type="NCBI Taxonomy" id="354630"/>
    <lineage>
        <taxon>Bacteria</taxon>
        <taxon>Pseudomonadati</taxon>
        <taxon>Bacteroidota</taxon>
        <taxon>Sphingobacteriia</taxon>
        <taxon>Sphingobacteriales</taxon>
        <taxon>Sphingobacteriaceae</taxon>
        <taxon>Mucilaginibacter</taxon>
    </lineage>
</organism>
<evidence type="ECO:0000313" key="7">
    <source>
        <dbReference type="EMBL" id="MBB6110246.1"/>
    </source>
</evidence>
<dbReference type="Pfam" id="PF04542">
    <property type="entry name" value="Sigma70_r2"/>
    <property type="match status" value="1"/>
</dbReference>
<evidence type="ECO:0000256" key="1">
    <source>
        <dbReference type="ARBA" id="ARBA00010641"/>
    </source>
</evidence>
<dbReference type="RefSeq" id="WP_076373784.1">
    <property type="nucleotide sequence ID" value="NZ_FTMG01000006.1"/>
</dbReference>
<dbReference type="InterPro" id="IPR013325">
    <property type="entry name" value="RNA_pol_sigma_r2"/>
</dbReference>
<dbReference type="InterPro" id="IPR036388">
    <property type="entry name" value="WH-like_DNA-bd_sf"/>
</dbReference>
<reference evidence="9 10" key="1">
    <citation type="submission" date="2020-08" db="EMBL/GenBank/DDBJ databases">
        <title>Genomic Encyclopedia of Type Strains, Phase IV (KMG-V): Genome sequencing to study the core and pangenomes of soil and plant-associated prokaryotes.</title>
        <authorList>
            <person name="Whitman W."/>
        </authorList>
    </citation>
    <scope>NUCLEOTIDE SEQUENCE [LARGE SCALE GENOMIC DNA]</scope>
    <source>
        <strain evidence="7 9">ANJLi2</strain>
        <strain evidence="8 10">MP601</strain>
    </source>
</reference>
<dbReference type="InterPro" id="IPR014284">
    <property type="entry name" value="RNA_pol_sigma-70_dom"/>
</dbReference>
<evidence type="ECO:0000313" key="8">
    <source>
        <dbReference type="EMBL" id="MBB6128649.1"/>
    </source>
</evidence>
<protein>
    <submittedName>
        <fullName evidence="8">RNA polymerase sigma-70 factor (ECF subfamily)</fullName>
    </submittedName>
</protein>
<gene>
    <name evidence="8" type="ORF">HDF22_002770</name>
    <name evidence="7" type="ORF">HDF23_003002</name>
</gene>
<comment type="similarity">
    <text evidence="1">Belongs to the sigma-70 factor family. ECF subfamily.</text>
</comment>
<evidence type="ECO:0000256" key="3">
    <source>
        <dbReference type="ARBA" id="ARBA00023082"/>
    </source>
</evidence>
<evidence type="ECO:0000313" key="10">
    <source>
        <dbReference type="Proteomes" id="UP000548326"/>
    </source>
</evidence>
<keyword evidence="2" id="KW-0805">Transcription regulation</keyword>
<dbReference type="InterPro" id="IPR013324">
    <property type="entry name" value="RNA_pol_sigma_r3/r4-like"/>
</dbReference>
<dbReference type="EMBL" id="JACHCA010000006">
    <property type="protein sequence ID" value="MBB6128649.1"/>
    <property type="molecule type" value="Genomic_DNA"/>
</dbReference>